<dbReference type="Proteomes" id="UP000298564">
    <property type="component" value="Chromosome"/>
</dbReference>
<dbReference type="AlphaFoldDB" id="A0A4D6Y7T0"/>
<comment type="similarity">
    <text evidence="1 2">Belongs to the BolA/IbaG family.</text>
</comment>
<reference evidence="3 4" key="1">
    <citation type="submission" date="2018-12" db="EMBL/GenBank/DDBJ databases">
        <authorList>
            <person name="Chong R.A."/>
        </authorList>
    </citation>
    <scope>NUCLEOTIDE SEQUENCE [LARGE SCALE GENOMIC DNA]</scope>
    <source>
        <strain evidence="3 4">Lps</strain>
    </source>
</reference>
<dbReference type="OrthoDB" id="9801469at2"/>
<evidence type="ECO:0000256" key="1">
    <source>
        <dbReference type="ARBA" id="ARBA00005578"/>
    </source>
</evidence>
<dbReference type="SUPFAM" id="SSF82657">
    <property type="entry name" value="BolA-like"/>
    <property type="match status" value="1"/>
</dbReference>
<accession>A0A4D6Y7T0</accession>
<dbReference type="Gene3D" id="3.30.300.90">
    <property type="entry name" value="BolA-like"/>
    <property type="match status" value="1"/>
</dbReference>
<name>A0A4D6Y7T0_9GAMM</name>
<evidence type="ECO:0000313" key="4">
    <source>
        <dbReference type="Proteomes" id="UP000298564"/>
    </source>
</evidence>
<dbReference type="PANTHER" id="PTHR46229:SF2">
    <property type="entry name" value="BOLA-LIKE PROTEIN 1"/>
    <property type="match status" value="1"/>
</dbReference>
<proteinExistence type="inferred from homology"/>
<dbReference type="Pfam" id="PF01722">
    <property type="entry name" value="BolA"/>
    <property type="match status" value="1"/>
</dbReference>
<organism evidence="3 4">
    <name type="scientific">Buchnera aphidicola</name>
    <name type="common">Lipaphis pseudobrassicae</name>
    <dbReference type="NCBI Taxonomy" id="1258543"/>
    <lineage>
        <taxon>Bacteria</taxon>
        <taxon>Pseudomonadati</taxon>
        <taxon>Pseudomonadota</taxon>
        <taxon>Gammaproteobacteria</taxon>
        <taxon>Enterobacterales</taxon>
        <taxon>Erwiniaceae</taxon>
        <taxon>Buchnera</taxon>
    </lineage>
</organism>
<dbReference type="PIRSF" id="PIRSF003113">
    <property type="entry name" value="BolA"/>
    <property type="match status" value="1"/>
</dbReference>
<dbReference type="InterPro" id="IPR036065">
    <property type="entry name" value="BolA-like_sf"/>
</dbReference>
<evidence type="ECO:0000256" key="2">
    <source>
        <dbReference type="RuleBase" id="RU003860"/>
    </source>
</evidence>
<dbReference type="InterPro" id="IPR050961">
    <property type="entry name" value="BolA/IbaG_stress_morph_reg"/>
</dbReference>
<dbReference type="EMBL" id="CP034870">
    <property type="protein sequence ID" value="QCI22304.1"/>
    <property type="molecule type" value="Genomic_DNA"/>
</dbReference>
<protein>
    <submittedName>
        <fullName evidence="3">BolA family transcriptional regulator</fullName>
    </submittedName>
</protein>
<dbReference type="PANTHER" id="PTHR46229">
    <property type="entry name" value="BOLA TRANSCRIPTION REGULATOR"/>
    <property type="match status" value="1"/>
</dbReference>
<reference evidence="3 4" key="2">
    <citation type="submission" date="2019-05" db="EMBL/GenBank/DDBJ databases">
        <title>Genome evolution of the obligate endosymbiont Buchnera aphidicola.</title>
        <authorList>
            <person name="Moran N.A."/>
        </authorList>
    </citation>
    <scope>NUCLEOTIDE SEQUENCE [LARGE SCALE GENOMIC DNA]</scope>
    <source>
        <strain evidence="3 4">Lps</strain>
    </source>
</reference>
<evidence type="ECO:0000313" key="3">
    <source>
        <dbReference type="EMBL" id="QCI22304.1"/>
    </source>
</evidence>
<dbReference type="RefSeq" id="WP_158356146.1">
    <property type="nucleotide sequence ID" value="NZ_CP034870.1"/>
</dbReference>
<gene>
    <name evidence="3" type="ORF">D9V70_02430</name>
</gene>
<dbReference type="InterPro" id="IPR002634">
    <property type="entry name" value="BolA"/>
</dbReference>
<sequence length="107" mass="12869">MILKKINQCLRSELKINFIKIYDDSSFHNYSKKNLTHIRMVIVSNDFLNQTILTRHRVIFAILSKIKKDKIYSITLSTYTSREWEYKKYKKISISKCLKKNDILSNY</sequence>